<gene>
    <name evidence="1" type="ORF">Cvel_29296</name>
</gene>
<sequence>MSSGTPDALLWKNHKPSVESLRKAVTHHVLSLPFIAYDKTQVTLMMVVGHARSGAVTDRSFTEKIDAASETAFKFAVTGSDAEKTVKKIAKFWEELGDAEKDSAEKRVSQIESFIQSFKK</sequence>
<dbReference type="EMBL" id="CDMZ01003211">
    <property type="protein sequence ID" value="CEM45535.1"/>
    <property type="molecule type" value="Genomic_DNA"/>
</dbReference>
<reference evidence="1" key="1">
    <citation type="submission" date="2014-11" db="EMBL/GenBank/DDBJ databases">
        <authorList>
            <person name="Otto D Thomas"/>
            <person name="Naeem Raeece"/>
        </authorList>
    </citation>
    <scope>NUCLEOTIDE SEQUENCE</scope>
</reference>
<proteinExistence type="predicted"/>
<name>A0A0G4HMJ8_9ALVE</name>
<evidence type="ECO:0000313" key="1">
    <source>
        <dbReference type="EMBL" id="CEM45535.1"/>
    </source>
</evidence>
<accession>A0A0G4HMJ8</accession>
<dbReference type="PhylomeDB" id="A0A0G4HMJ8"/>
<organism evidence="1">
    <name type="scientific">Chromera velia CCMP2878</name>
    <dbReference type="NCBI Taxonomy" id="1169474"/>
    <lineage>
        <taxon>Eukaryota</taxon>
        <taxon>Sar</taxon>
        <taxon>Alveolata</taxon>
        <taxon>Colpodellida</taxon>
        <taxon>Chromeraceae</taxon>
        <taxon>Chromera</taxon>
    </lineage>
</organism>
<protein>
    <submittedName>
        <fullName evidence="1">Uncharacterized protein</fullName>
    </submittedName>
</protein>
<dbReference type="VEuPathDB" id="CryptoDB:Cvel_29296"/>
<dbReference type="AlphaFoldDB" id="A0A0G4HMJ8"/>